<evidence type="ECO:0000313" key="3">
    <source>
        <dbReference type="Proteomes" id="UP001485043"/>
    </source>
</evidence>
<protein>
    <submittedName>
        <fullName evidence="2">Uncharacterized protein</fullName>
    </submittedName>
</protein>
<dbReference type="PANTHER" id="PTHR16537:SF1">
    <property type="entry name" value="PROTEIN ZNRD2"/>
    <property type="match status" value="1"/>
</dbReference>
<gene>
    <name evidence="2" type="ORF">WJX84_008324</name>
</gene>
<comment type="caution">
    <text evidence="2">The sequence shown here is derived from an EMBL/GenBank/DDBJ whole genome shotgun (WGS) entry which is preliminary data.</text>
</comment>
<dbReference type="EMBL" id="JALJOV010000364">
    <property type="protein sequence ID" value="KAK9864352.1"/>
    <property type="molecule type" value="Genomic_DNA"/>
</dbReference>
<dbReference type="Pfam" id="PF06677">
    <property type="entry name" value="Auto_anti-p27"/>
    <property type="match status" value="1"/>
</dbReference>
<dbReference type="InterPro" id="IPR051888">
    <property type="entry name" value="UPF0148_domain"/>
</dbReference>
<organism evidence="2 3">
    <name type="scientific">Apatococcus fuscideae</name>
    <dbReference type="NCBI Taxonomy" id="2026836"/>
    <lineage>
        <taxon>Eukaryota</taxon>
        <taxon>Viridiplantae</taxon>
        <taxon>Chlorophyta</taxon>
        <taxon>core chlorophytes</taxon>
        <taxon>Trebouxiophyceae</taxon>
        <taxon>Chlorellales</taxon>
        <taxon>Chlorellaceae</taxon>
        <taxon>Apatococcus</taxon>
    </lineage>
</organism>
<feature type="region of interest" description="Disordered" evidence="1">
    <location>
        <begin position="94"/>
        <end position="130"/>
    </location>
</feature>
<dbReference type="AlphaFoldDB" id="A0AAW1T5P6"/>
<sequence>MEDGILTPPQTRPRLLNGLTHRESNRRSAEQPAQAASDTTSQRLAARMLQGWAMLADHCPRCYTPLMRSRQQELECVTCNMPVRVPTAAAHIASDPAVTVPGERDQHLDGDLDDEPPEPIATPRQELASPGRIHVAAPFSTAAPASFASPLHNAAADYDRGGDDNNDLSARPASLGPQSALPYSLGPAPRGAELNQQTIFDATRQTILQKMEEARTALETTPAKDCCNLLSVLSHCTSTLKSL</sequence>
<reference evidence="2 3" key="1">
    <citation type="journal article" date="2024" name="Nat. Commun.">
        <title>Phylogenomics reveals the evolutionary origins of lichenization in chlorophyte algae.</title>
        <authorList>
            <person name="Puginier C."/>
            <person name="Libourel C."/>
            <person name="Otte J."/>
            <person name="Skaloud P."/>
            <person name="Haon M."/>
            <person name="Grisel S."/>
            <person name="Petersen M."/>
            <person name="Berrin J.G."/>
            <person name="Delaux P.M."/>
            <person name="Dal Grande F."/>
            <person name="Keller J."/>
        </authorList>
    </citation>
    <scope>NUCLEOTIDE SEQUENCE [LARGE SCALE GENOMIC DNA]</scope>
    <source>
        <strain evidence="2 3">SAG 2523</strain>
    </source>
</reference>
<feature type="region of interest" description="Disordered" evidence="1">
    <location>
        <begin position="22"/>
        <end position="41"/>
    </location>
</feature>
<evidence type="ECO:0000256" key="1">
    <source>
        <dbReference type="SAM" id="MobiDB-lite"/>
    </source>
</evidence>
<evidence type="ECO:0000313" key="2">
    <source>
        <dbReference type="EMBL" id="KAK9864352.1"/>
    </source>
</evidence>
<dbReference type="InterPro" id="IPR009563">
    <property type="entry name" value="SSSCA1"/>
</dbReference>
<feature type="region of interest" description="Disordered" evidence="1">
    <location>
        <begin position="154"/>
        <end position="178"/>
    </location>
</feature>
<accession>A0AAW1T5P6</accession>
<proteinExistence type="predicted"/>
<keyword evidence="3" id="KW-1185">Reference proteome</keyword>
<name>A0AAW1T5P6_9CHLO</name>
<dbReference type="Proteomes" id="UP001485043">
    <property type="component" value="Unassembled WGS sequence"/>
</dbReference>
<dbReference type="PANTHER" id="PTHR16537">
    <property type="entry name" value="SJOEGREN SYNDROME/SCLERODERMA AUTOANTIGEN 1"/>
    <property type="match status" value="1"/>
</dbReference>